<evidence type="ECO:0000313" key="3">
    <source>
        <dbReference type="Proteomes" id="UP000469440"/>
    </source>
</evidence>
<dbReference type="PANTHER" id="PTHR30115">
    <property type="entry name" value="NITROGEN REGULATORY PROTEIN P-II"/>
    <property type="match status" value="1"/>
</dbReference>
<proteinExistence type="inferred from homology"/>
<dbReference type="PRINTS" id="PR00340">
    <property type="entry name" value="PIIGLNB"/>
</dbReference>
<dbReference type="InterPro" id="IPR011322">
    <property type="entry name" value="N-reg_PII-like_a/b"/>
</dbReference>
<accession>A0A6N8HW38</accession>
<dbReference type="SUPFAM" id="SSF54913">
    <property type="entry name" value="GlnB-like"/>
    <property type="match status" value="1"/>
</dbReference>
<dbReference type="OrthoDB" id="9814202at2"/>
<dbReference type="Pfam" id="PF00543">
    <property type="entry name" value="P-II"/>
    <property type="match status" value="1"/>
</dbReference>
<evidence type="ECO:0000256" key="1">
    <source>
        <dbReference type="RuleBase" id="RU003936"/>
    </source>
</evidence>
<dbReference type="InterPro" id="IPR015867">
    <property type="entry name" value="N-reg_PII/ATP_PRibTrfase_C"/>
</dbReference>
<dbReference type="PANTHER" id="PTHR30115:SF11">
    <property type="entry name" value="NITROGEN REGULATORY PROTEIN P-II HOMOLOG"/>
    <property type="match status" value="1"/>
</dbReference>
<gene>
    <name evidence="2" type="primary">glnB_1</name>
    <name evidence="2" type="ORF">CAFE_05560</name>
</gene>
<protein>
    <submittedName>
        <fullName evidence="2">Nitrogen regulatory protein P-II</fullName>
    </submittedName>
</protein>
<dbReference type="EMBL" id="VWXL01000014">
    <property type="protein sequence ID" value="MVB09889.1"/>
    <property type="molecule type" value="Genomic_DNA"/>
</dbReference>
<reference evidence="2 3" key="1">
    <citation type="submission" date="2019-09" db="EMBL/GenBank/DDBJ databases">
        <title>Genome sequence of Clostridium sp. EA1.</title>
        <authorList>
            <person name="Poehlein A."/>
            <person name="Bengelsdorf F.R."/>
            <person name="Daniel R."/>
        </authorList>
    </citation>
    <scope>NUCLEOTIDE SEQUENCE [LARGE SCALE GENOMIC DNA]</scope>
    <source>
        <strain evidence="2 3">EA1</strain>
    </source>
</reference>
<dbReference type="SMART" id="SM00938">
    <property type="entry name" value="P-II"/>
    <property type="match status" value="1"/>
</dbReference>
<dbReference type="PROSITE" id="PS00638">
    <property type="entry name" value="PII_GLNB_CTER"/>
    <property type="match status" value="1"/>
</dbReference>
<dbReference type="AlphaFoldDB" id="A0A6N8HW38"/>
<dbReference type="Gene3D" id="3.30.70.120">
    <property type="match status" value="1"/>
</dbReference>
<dbReference type="GO" id="GO:0030234">
    <property type="term" value="F:enzyme regulator activity"/>
    <property type="evidence" value="ECO:0007669"/>
    <property type="project" value="InterPro"/>
</dbReference>
<dbReference type="GO" id="GO:0005829">
    <property type="term" value="C:cytosol"/>
    <property type="evidence" value="ECO:0007669"/>
    <property type="project" value="TreeGrafter"/>
</dbReference>
<comment type="caution">
    <text evidence="2">The sequence shown here is derived from an EMBL/GenBank/DDBJ whole genome shotgun (WGS) entry which is preliminary data.</text>
</comment>
<sequence length="113" mass="12718">MKKIEAYIRPEQLEDVKVALKSMNVNGISVTQIMGSGCQRGYREFIRGTEVDYNFLKKIKIELVVPDSRLEEILGKIIETAKTGKIGDGKIFISEISDAIRIRTGERGESTVR</sequence>
<dbReference type="Proteomes" id="UP000469440">
    <property type="component" value="Unassembled WGS sequence"/>
</dbReference>
<evidence type="ECO:0000313" key="2">
    <source>
        <dbReference type="EMBL" id="MVB09889.1"/>
    </source>
</evidence>
<dbReference type="InterPro" id="IPR017918">
    <property type="entry name" value="N-reg_PII_CS"/>
</dbReference>
<dbReference type="PROSITE" id="PS51343">
    <property type="entry name" value="PII_GLNB_DOM"/>
    <property type="match status" value="1"/>
</dbReference>
<dbReference type="GO" id="GO:0005524">
    <property type="term" value="F:ATP binding"/>
    <property type="evidence" value="ECO:0007669"/>
    <property type="project" value="TreeGrafter"/>
</dbReference>
<dbReference type="InterPro" id="IPR002187">
    <property type="entry name" value="N-reg_PII"/>
</dbReference>
<organism evidence="2 3">
    <name type="scientific">Caproicibacter fermentans</name>
    <dbReference type="NCBI Taxonomy" id="2576756"/>
    <lineage>
        <taxon>Bacteria</taxon>
        <taxon>Bacillati</taxon>
        <taxon>Bacillota</taxon>
        <taxon>Clostridia</taxon>
        <taxon>Eubacteriales</taxon>
        <taxon>Acutalibacteraceae</taxon>
        <taxon>Caproicibacter</taxon>
    </lineage>
</organism>
<name>A0A6N8HW38_9FIRM</name>
<dbReference type="RefSeq" id="WP_156989724.1">
    <property type="nucleotide sequence ID" value="NZ_VWXL01000014.1"/>
</dbReference>
<dbReference type="GO" id="GO:0006808">
    <property type="term" value="P:regulation of nitrogen utilization"/>
    <property type="evidence" value="ECO:0007669"/>
    <property type="project" value="InterPro"/>
</dbReference>
<keyword evidence="3" id="KW-1185">Reference proteome</keyword>
<comment type="similarity">
    <text evidence="1">Belongs to the P(II) protein family.</text>
</comment>